<evidence type="ECO:0000256" key="1">
    <source>
        <dbReference type="ARBA" id="ARBA00022576"/>
    </source>
</evidence>
<sequence length="408" mass="44101">MDDQSAHLMHAYARQPVYFTHGKGARLWDTHGREYLDAIAGVAVTNLGHSHPEITAAIADQAGRLMHTSNLFGIEWQDSLGSRLCAISGMRRAFFCNSGAEANETALKLARLHATRRGEALPVVLVMENSFHGRTLATLAATGNPSVHRGFEPLMPGFMRVPYADINAVRSLASQFPNIVAVLVEPVQGESGVRIAPTEYMQALRELCTANDWLFMVDEVQTGFGRTGAWFGYQHAGVLPDVITLAKGLGNGYPIGACLARGVAADLFSPGHHGSTFGGNPLACRIGCTVVDVMERDGVPQHARVMGQRLEGALRQGLAGCEGVVAIRALGLMVGIELDRPCTELLTCALKDEALLISVSRERTIRLLPALICSEAEIDEIAARLSRIVWKWSRLQSDTLRQASLATL</sequence>
<dbReference type="InterPro" id="IPR015422">
    <property type="entry name" value="PyrdxlP-dep_Trfase_small"/>
</dbReference>
<dbReference type="Pfam" id="PF00202">
    <property type="entry name" value="Aminotran_3"/>
    <property type="match status" value="1"/>
</dbReference>
<dbReference type="InterPro" id="IPR049704">
    <property type="entry name" value="Aminotrans_3_PPA_site"/>
</dbReference>
<name>A0A2N8S7W0_STUST</name>
<dbReference type="FunFam" id="3.40.640.10:FF:000004">
    <property type="entry name" value="Acetylornithine aminotransferase"/>
    <property type="match status" value="1"/>
</dbReference>
<feature type="binding site" evidence="5">
    <location>
        <begin position="99"/>
        <end position="100"/>
    </location>
    <ligand>
        <name>pyridoxal 5'-phosphate</name>
        <dbReference type="ChEBI" id="CHEBI:597326"/>
    </ligand>
</feature>
<feature type="binding site" evidence="5">
    <location>
        <position position="276"/>
    </location>
    <ligand>
        <name>pyridoxal 5'-phosphate</name>
        <dbReference type="ChEBI" id="CHEBI:597326"/>
    </ligand>
</feature>
<dbReference type="InterPro" id="IPR004636">
    <property type="entry name" value="AcOrn/SuccOrn_fam"/>
</dbReference>
<dbReference type="GO" id="GO:0042802">
    <property type="term" value="F:identical protein binding"/>
    <property type="evidence" value="ECO:0007669"/>
    <property type="project" value="TreeGrafter"/>
</dbReference>
<proteinExistence type="inferred from homology"/>
<dbReference type="EMBL" id="POUN01000001">
    <property type="protein sequence ID" value="PNF82711.1"/>
    <property type="molecule type" value="Genomic_DNA"/>
</dbReference>
<keyword evidence="5" id="KW-0055">Arginine biosynthesis</keyword>
<comment type="subunit">
    <text evidence="5">Homodimer.</text>
</comment>
<dbReference type="Gene3D" id="3.40.640.10">
    <property type="entry name" value="Type I PLP-dependent aspartate aminotransferase-like (Major domain)"/>
    <property type="match status" value="1"/>
</dbReference>
<feature type="binding site" evidence="5">
    <location>
        <position position="134"/>
    </location>
    <ligand>
        <name>N(2)-acetyl-L-ornithine</name>
        <dbReference type="ChEBI" id="CHEBI:57805"/>
    </ligand>
</feature>
<dbReference type="Gene3D" id="3.90.1150.10">
    <property type="entry name" value="Aspartate Aminotransferase, domain 1"/>
    <property type="match status" value="1"/>
</dbReference>
<dbReference type="OrthoDB" id="9801052at2"/>
<comment type="subcellular location">
    <subcellularLocation>
        <location evidence="5">Cytoplasm</location>
    </subcellularLocation>
</comment>
<accession>A0A2N8S7W0</accession>
<dbReference type="PROSITE" id="PS00600">
    <property type="entry name" value="AA_TRANSFER_CLASS_3"/>
    <property type="match status" value="1"/>
</dbReference>
<evidence type="ECO:0000256" key="3">
    <source>
        <dbReference type="ARBA" id="ARBA00022679"/>
    </source>
</evidence>
<dbReference type="InterPro" id="IPR015421">
    <property type="entry name" value="PyrdxlP-dep_Trfase_major"/>
</dbReference>
<dbReference type="RefSeq" id="WP_102823824.1">
    <property type="nucleotide sequence ID" value="NZ_CP139348.1"/>
</dbReference>
<feature type="binding site" evidence="5">
    <location>
        <position position="131"/>
    </location>
    <ligand>
        <name>pyridoxal 5'-phosphate</name>
        <dbReference type="ChEBI" id="CHEBI:597326"/>
    </ligand>
</feature>
<comment type="caution">
    <text evidence="6">The sequence shown here is derived from an EMBL/GenBank/DDBJ whole genome shotgun (WGS) entry which is preliminary data.</text>
</comment>
<feature type="binding site" evidence="5">
    <location>
        <position position="275"/>
    </location>
    <ligand>
        <name>N(2)-acetyl-L-ornithine</name>
        <dbReference type="ChEBI" id="CHEBI:57805"/>
    </ligand>
</feature>
<dbReference type="Proteomes" id="UP000235925">
    <property type="component" value="Unassembled WGS sequence"/>
</dbReference>
<organism evidence="6 7">
    <name type="scientific">Stutzerimonas stutzeri</name>
    <name type="common">Pseudomonas stutzeri</name>
    <dbReference type="NCBI Taxonomy" id="316"/>
    <lineage>
        <taxon>Bacteria</taxon>
        <taxon>Pseudomonadati</taxon>
        <taxon>Pseudomonadota</taxon>
        <taxon>Gammaproteobacteria</taxon>
        <taxon>Pseudomonadales</taxon>
        <taxon>Pseudomonadaceae</taxon>
        <taxon>Stutzerimonas</taxon>
    </lineage>
</organism>
<evidence type="ECO:0000256" key="2">
    <source>
        <dbReference type="ARBA" id="ARBA00022605"/>
    </source>
</evidence>
<reference evidence="6 7" key="1">
    <citation type="submission" date="2018-01" db="EMBL/GenBank/DDBJ databases">
        <title>Denitrification phenotypes of diverse strains of Pseudomonas stutzeri.</title>
        <authorList>
            <person name="Milligan D.A."/>
            <person name="Bergaust L."/>
            <person name="Bakken L.R."/>
            <person name="Frostegard A."/>
        </authorList>
    </citation>
    <scope>NUCLEOTIDE SEQUENCE [LARGE SCALE GENOMIC DNA]</scope>
    <source>
        <strain evidence="6 7">KC</strain>
    </source>
</reference>
<dbReference type="NCBIfam" id="NF002325">
    <property type="entry name" value="PRK01278.1"/>
    <property type="match status" value="1"/>
</dbReference>
<comment type="miscellaneous">
    <text evidence="5">May also have succinyldiaminopimelate aminotransferase activity, thus carrying out the corresponding step in lysine biosynthesis.</text>
</comment>
<keyword evidence="5" id="KW-0963">Cytoplasm</keyword>
<dbReference type="SUPFAM" id="SSF53383">
    <property type="entry name" value="PLP-dependent transferases"/>
    <property type="match status" value="1"/>
</dbReference>
<evidence type="ECO:0000313" key="6">
    <source>
        <dbReference type="EMBL" id="PNF82711.1"/>
    </source>
</evidence>
<dbReference type="EC" id="2.6.1.11" evidence="5"/>
<dbReference type="NCBIfam" id="TIGR00707">
    <property type="entry name" value="argD"/>
    <property type="match status" value="1"/>
</dbReference>
<dbReference type="GO" id="GO:0006526">
    <property type="term" value="P:L-arginine biosynthetic process"/>
    <property type="evidence" value="ECO:0007669"/>
    <property type="project" value="UniProtKB-UniRule"/>
</dbReference>
<evidence type="ECO:0000313" key="7">
    <source>
        <dbReference type="Proteomes" id="UP000235925"/>
    </source>
</evidence>
<dbReference type="GO" id="GO:0003992">
    <property type="term" value="F:N2-acetyl-L-ornithine:2-oxoglutarate 5-aminotransferase activity"/>
    <property type="evidence" value="ECO:0007669"/>
    <property type="project" value="UniProtKB-UniRule"/>
</dbReference>
<dbReference type="CDD" id="cd00610">
    <property type="entry name" value="OAT_like"/>
    <property type="match status" value="1"/>
</dbReference>
<keyword evidence="1 5" id="KW-0032">Aminotransferase</keyword>
<dbReference type="AlphaFoldDB" id="A0A2N8S7W0"/>
<dbReference type="PIRSF" id="PIRSF000521">
    <property type="entry name" value="Transaminase_4ab_Lys_Orn"/>
    <property type="match status" value="1"/>
</dbReference>
<dbReference type="InterPro" id="IPR015424">
    <property type="entry name" value="PyrdxlP-dep_Trfase"/>
</dbReference>
<dbReference type="UniPathway" id="UPA00068">
    <property type="reaction ID" value="UER00109"/>
</dbReference>
<dbReference type="PANTHER" id="PTHR11986">
    <property type="entry name" value="AMINOTRANSFERASE CLASS III"/>
    <property type="match status" value="1"/>
</dbReference>
<dbReference type="HAMAP" id="MF_01107">
    <property type="entry name" value="ArgD_aminotrans_3"/>
    <property type="match status" value="1"/>
</dbReference>
<comment type="pathway">
    <text evidence="5">Amino-acid biosynthesis; L-arginine biosynthesis; N(2)-acetyl-L-ornithine from L-glutamate: step 4/4.</text>
</comment>
<comment type="catalytic activity">
    <reaction evidence="5">
        <text>N(2)-acetyl-L-ornithine + 2-oxoglutarate = N-acetyl-L-glutamate 5-semialdehyde + L-glutamate</text>
        <dbReference type="Rhea" id="RHEA:18049"/>
        <dbReference type="ChEBI" id="CHEBI:16810"/>
        <dbReference type="ChEBI" id="CHEBI:29123"/>
        <dbReference type="ChEBI" id="CHEBI:29985"/>
        <dbReference type="ChEBI" id="CHEBI:57805"/>
        <dbReference type="EC" id="2.6.1.11"/>
    </reaction>
</comment>
<feature type="modified residue" description="N6-(pyridoxal phosphate)lysine" evidence="5">
    <location>
        <position position="247"/>
    </location>
</feature>
<comment type="cofactor">
    <cofactor evidence="5">
        <name>pyridoxal 5'-phosphate</name>
        <dbReference type="ChEBI" id="CHEBI:597326"/>
    </cofactor>
    <text evidence="5">Binds 1 pyridoxal phosphate per subunit.</text>
</comment>
<protein>
    <recommendedName>
        <fullName evidence="5">Acetylornithine aminotransferase</fullName>
        <shortName evidence="5">ACOAT</shortName>
        <ecNumber evidence="5">2.6.1.11</ecNumber>
    </recommendedName>
</protein>
<feature type="binding site" evidence="5">
    <location>
        <begin position="218"/>
        <end position="221"/>
    </location>
    <ligand>
        <name>pyridoxal 5'-phosphate</name>
        <dbReference type="ChEBI" id="CHEBI:597326"/>
    </ligand>
</feature>
<keyword evidence="3 5" id="KW-0808">Transferase</keyword>
<dbReference type="PANTHER" id="PTHR11986:SF79">
    <property type="entry name" value="ACETYLORNITHINE AMINOTRANSFERASE, MITOCHONDRIAL"/>
    <property type="match status" value="1"/>
</dbReference>
<keyword evidence="4 5" id="KW-0663">Pyridoxal phosphate</keyword>
<keyword evidence="2 5" id="KW-0028">Amino-acid biosynthesis</keyword>
<evidence type="ECO:0000256" key="5">
    <source>
        <dbReference type="HAMAP-Rule" id="MF_01107"/>
    </source>
</evidence>
<evidence type="ECO:0000256" key="4">
    <source>
        <dbReference type="ARBA" id="ARBA00022898"/>
    </source>
</evidence>
<comment type="similarity">
    <text evidence="5">Belongs to the class-III pyridoxal-phosphate-dependent aminotransferase family. ArgD subfamily.</text>
</comment>
<dbReference type="GO" id="GO:0030170">
    <property type="term" value="F:pyridoxal phosphate binding"/>
    <property type="evidence" value="ECO:0007669"/>
    <property type="project" value="InterPro"/>
</dbReference>
<dbReference type="InterPro" id="IPR050103">
    <property type="entry name" value="Class-III_PLP-dep_AT"/>
</dbReference>
<dbReference type="InterPro" id="IPR005814">
    <property type="entry name" value="Aminotrans_3"/>
</dbReference>
<dbReference type="GO" id="GO:0005737">
    <property type="term" value="C:cytoplasm"/>
    <property type="evidence" value="ECO:0007669"/>
    <property type="project" value="UniProtKB-SubCell"/>
</dbReference>
<gene>
    <name evidence="5" type="primary">argD</name>
    <name evidence="6" type="ORF">CXK92_04460</name>
</gene>